<dbReference type="Pfam" id="PF00071">
    <property type="entry name" value="Ras"/>
    <property type="match status" value="1"/>
</dbReference>
<evidence type="ECO:0008006" key="4">
    <source>
        <dbReference type="Google" id="ProtNLM"/>
    </source>
</evidence>
<dbReference type="PROSITE" id="PS51421">
    <property type="entry name" value="RAS"/>
    <property type="match status" value="1"/>
</dbReference>
<dbReference type="GO" id="GO:0003924">
    <property type="term" value="F:GTPase activity"/>
    <property type="evidence" value="ECO:0007669"/>
    <property type="project" value="InterPro"/>
</dbReference>
<dbReference type="SMART" id="SM00175">
    <property type="entry name" value="RAB"/>
    <property type="match status" value="1"/>
</dbReference>
<reference evidence="3" key="1">
    <citation type="submission" date="2021-01" db="EMBL/GenBank/DDBJ databases">
        <authorList>
            <person name="Corre E."/>
            <person name="Pelletier E."/>
            <person name="Niang G."/>
            <person name="Scheremetjew M."/>
            <person name="Finn R."/>
            <person name="Kale V."/>
            <person name="Holt S."/>
            <person name="Cochrane G."/>
            <person name="Meng A."/>
            <person name="Brown T."/>
            <person name="Cohen L."/>
        </authorList>
    </citation>
    <scope>NUCLEOTIDE SEQUENCE</scope>
    <source>
        <strain evidence="3">NIES-2562</strain>
    </source>
</reference>
<dbReference type="Gene3D" id="3.40.50.300">
    <property type="entry name" value="P-loop containing nucleotide triphosphate hydrolases"/>
    <property type="match status" value="1"/>
</dbReference>
<dbReference type="GO" id="GO:0005525">
    <property type="term" value="F:GTP binding"/>
    <property type="evidence" value="ECO:0007669"/>
    <property type="project" value="InterPro"/>
</dbReference>
<sequence>MADPNEPSYDPRTSVKIILLGDSATGKTKLIERFLMDGYQPQQMSTYALTWFRHTEMVEDEEWNVDFWDTAGQERFQQLHPSYYHNAHAAILCFDITRKVTYTNLSKWYSELQEYRKNIPVIVVANKIDLDMRVVKKNFSFASKRKLPFFFVSAAEGTNVVKVFKDSIAAAVQYKKNPEKDDLYDEILDLIHDDTLGQGRIGTEEEEKSEN</sequence>
<dbReference type="SUPFAM" id="SSF52540">
    <property type="entry name" value="P-loop containing nucleoside triphosphate hydrolases"/>
    <property type="match status" value="1"/>
</dbReference>
<dbReference type="InterPro" id="IPR027417">
    <property type="entry name" value="P-loop_NTPase"/>
</dbReference>
<dbReference type="PANTHER" id="PTHR47978">
    <property type="match status" value="1"/>
</dbReference>
<dbReference type="EMBL" id="HBIB01023591">
    <property type="protein sequence ID" value="CAE0253246.1"/>
    <property type="molecule type" value="Transcribed_RNA"/>
</dbReference>
<dbReference type="PRINTS" id="PR00449">
    <property type="entry name" value="RASTRNSFRMNG"/>
</dbReference>
<protein>
    <recommendedName>
        <fullName evidence="4">Rab-like protein 2A</fullName>
    </recommendedName>
</protein>
<dbReference type="PROSITE" id="PS51419">
    <property type="entry name" value="RAB"/>
    <property type="match status" value="1"/>
</dbReference>
<dbReference type="InterPro" id="IPR005225">
    <property type="entry name" value="Small_GTP-bd"/>
</dbReference>
<accession>A0A7S3DCB9</accession>
<dbReference type="SMART" id="SM00173">
    <property type="entry name" value="RAS"/>
    <property type="match status" value="1"/>
</dbReference>
<organism evidence="3">
    <name type="scientific">Palpitomonas bilix</name>
    <dbReference type="NCBI Taxonomy" id="652834"/>
    <lineage>
        <taxon>Eukaryota</taxon>
        <taxon>Eukaryota incertae sedis</taxon>
    </lineage>
</organism>
<dbReference type="EMBL" id="HBIB01023594">
    <property type="protein sequence ID" value="CAE0253248.1"/>
    <property type="molecule type" value="Transcribed_RNA"/>
</dbReference>
<keyword evidence="1" id="KW-0547">Nucleotide-binding</keyword>
<dbReference type="SMART" id="SM00176">
    <property type="entry name" value="RAN"/>
    <property type="match status" value="1"/>
</dbReference>
<name>A0A7S3DCB9_9EUKA</name>
<dbReference type="SMART" id="SM00174">
    <property type="entry name" value="RHO"/>
    <property type="match status" value="1"/>
</dbReference>
<evidence type="ECO:0000313" key="3">
    <source>
        <dbReference type="EMBL" id="CAE0253248.1"/>
    </source>
</evidence>
<gene>
    <name evidence="2" type="ORF">PBIL07802_LOCUS15480</name>
    <name evidence="3" type="ORF">PBIL07802_LOCUS15482</name>
</gene>
<dbReference type="FunFam" id="3.40.50.300:FF:001656">
    <property type="entry name" value="Rab11B GTPase, putative"/>
    <property type="match status" value="1"/>
</dbReference>
<proteinExistence type="predicted"/>
<evidence type="ECO:0000256" key="1">
    <source>
        <dbReference type="ARBA" id="ARBA00022741"/>
    </source>
</evidence>
<dbReference type="InterPro" id="IPR001806">
    <property type="entry name" value="Small_GTPase"/>
</dbReference>
<evidence type="ECO:0000313" key="2">
    <source>
        <dbReference type="EMBL" id="CAE0253246.1"/>
    </source>
</evidence>
<dbReference type="PROSITE" id="PS51420">
    <property type="entry name" value="RHO"/>
    <property type="match status" value="1"/>
</dbReference>
<dbReference type="AlphaFoldDB" id="A0A7S3DCB9"/>
<dbReference type="NCBIfam" id="TIGR00231">
    <property type="entry name" value="small_GTP"/>
    <property type="match status" value="1"/>
</dbReference>